<protein>
    <submittedName>
        <fullName evidence="2">Uncharacterized protein</fullName>
    </submittedName>
</protein>
<dbReference type="AlphaFoldDB" id="C6BYB6"/>
<dbReference type="KEGG" id="dsa:Desal_0641"/>
<evidence type="ECO:0000256" key="1">
    <source>
        <dbReference type="SAM" id="MobiDB-lite"/>
    </source>
</evidence>
<feature type="region of interest" description="Disordered" evidence="1">
    <location>
        <begin position="1"/>
        <end position="21"/>
    </location>
</feature>
<gene>
    <name evidence="2" type="ordered locus">Desal_0641</name>
</gene>
<accession>C6BYB6</accession>
<sequence length="73" mass="8111">MSNGTELNKVSQVPPVRDEDLANSMKNLQKKRLQRKAYADPDMHRELVKIISSPVYNANAELIQAVTSSRGSA</sequence>
<proteinExistence type="predicted"/>
<dbReference type="HOGENOM" id="CLU_2698557_0_0_7"/>
<organism evidence="2 3">
    <name type="scientific">Maridesulfovibrio salexigens (strain ATCC 14822 / DSM 2638 / NCIMB 8403 / VKM B-1763)</name>
    <name type="common">Desulfovibrio salexigens</name>
    <dbReference type="NCBI Taxonomy" id="526222"/>
    <lineage>
        <taxon>Bacteria</taxon>
        <taxon>Pseudomonadati</taxon>
        <taxon>Thermodesulfobacteriota</taxon>
        <taxon>Desulfovibrionia</taxon>
        <taxon>Desulfovibrionales</taxon>
        <taxon>Desulfovibrionaceae</taxon>
        <taxon>Maridesulfovibrio</taxon>
    </lineage>
</organism>
<dbReference type="RefSeq" id="WP_015850526.1">
    <property type="nucleotide sequence ID" value="NC_012881.1"/>
</dbReference>
<reference evidence="2 3" key="1">
    <citation type="submission" date="2009-06" db="EMBL/GenBank/DDBJ databases">
        <title>Complete sequence of Desulfovibrio salexigens DSM 2638.</title>
        <authorList>
            <consortium name="US DOE Joint Genome Institute"/>
            <person name="Lucas S."/>
            <person name="Copeland A."/>
            <person name="Lapidus A."/>
            <person name="Glavina del Rio T."/>
            <person name="Tice H."/>
            <person name="Bruce D."/>
            <person name="Goodwin L."/>
            <person name="Pitluck S."/>
            <person name="Munk A.C."/>
            <person name="Brettin T."/>
            <person name="Detter J.C."/>
            <person name="Han C."/>
            <person name="Tapia R."/>
            <person name="Larimer F."/>
            <person name="Land M."/>
            <person name="Hauser L."/>
            <person name="Kyrpides N."/>
            <person name="Anderson I."/>
            <person name="Wall J.D."/>
            <person name="Arkin A.P."/>
            <person name="Dehal P."/>
            <person name="Chivian D."/>
            <person name="Giles B."/>
            <person name="Hazen T.C."/>
        </authorList>
    </citation>
    <scope>NUCLEOTIDE SEQUENCE [LARGE SCALE GENOMIC DNA]</scope>
    <source>
        <strain evidence="3">ATCC 14822 / DSM 2638 / NCIMB 8403 / VKM B-1763</strain>
    </source>
</reference>
<evidence type="ECO:0000313" key="3">
    <source>
        <dbReference type="Proteomes" id="UP000002601"/>
    </source>
</evidence>
<evidence type="ECO:0000313" key="2">
    <source>
        <dbReference type="EMBL" id="ACS78707.1"/>
    </source>
</evidence>
<dbReference type="eggNOG" id="ENOG5032QIA">
    <property type="taxonomic scope" value="Bacteria"/>
</dbReference>
<feature type="compositionally biased region" description="Polar residues" evidence="1">
    <location>
        <begin position="1"/>
        <end position="11"/>
    </location>
</feature>
<dbReference type="Proteomes" id="UP000002601">
    <property type="component" value="Chromosome"/>
</dbReference>
<name>C6BYB6_MARSD</name>
<dbReference type="EMBL" id="CP001649">
    <property type="protein sequence ID" value="ACS78707.1"/>
    <property type="molecule type" value="Genomic_DNA"/>
</dbReference>
<keyword evidence="3" id="KW-1185">Reference proteome</keyword>
<dbReference type="OrthoDB" id="5472089at2"/>